<dbReference type="SUPFAM" id="SSF57586">
    <property type="entry name" value="TNF receptor-like"/>
    <property type="match status" value="2"/>
</dbReference>
<dbReference type="PANTHER" id="PTHR46330:SF6">
    <property type="entry name" value="HEMATOPOIETIC DEATH RECEPTOR-RELATED"/>
    <property type="match status" value="1"/>
</dbReference>
<feature type="transmembrane region" description="Helical" evidence="9">
    <location>
        <begin position="1045"/>
        <end position="1068"/>
    </location>
</feature>
<evidence type="ECO:0000256" key="8">
    <source>
        <dbReference type="SAM" id="MobiDB-lite"/>
    </source>
</evidence>
<feature type="domain" description="TNFR-Cys" evidence="10">
    <location>
        <begin position="498"/>
        <end position="541"/>
    </location>
</feature>
<feature type="compositionally biased region" description="Low complexity" evidence="8">
    <location>
        <begin position="7"/>
        <end position="23"/>
    </location>
</feature>
<evidence type="ECO:0000256" key="1">
    <source>
        <dbReference type="ARBA" id="ARBA00004370"/>
    </source>
</evidence>
<feature type="repeat" description="TNFR-Cys" evidence="7">
    <location>
        <begin position="118"/>
        <end position="163"/>
    </location>
</feature>
<evidence type="ECO:0000313" key="11">
    <source>
        <dbReference type="EMBL" id="EGD80391.1"/>
    </source>
</evidence>
<dbReference type="KEGG" id="sre:PTSG_10646"/>
<comment type="subcellular location">
    <subcellularLocation>
        <location evidence="1">Membrane</location>
    </subcellularLocation>
</comment>
<dbReference type="Proteomes" id="UP000007799">
    <property type="component" value="Unassembled WGS sequence"/>
</dbReference>
<dbReference type="EMBL" id="GL832992">
    <property type="protein sequence ID" value="EGD80391.1"/>
    <property type="molecule type" value="Genomic_DNA"/>
</dbReference>
<dbReference type="GO" id="GO:0016020">
    <property type="term" value="C:membrane"/>
    <property type="evidence" value="ECO:0007669"/>
    <property type="project" value="UniProtKB-SubCell"/>
</dbReference>
<keyword evidence="2" id="KW-0677">Repeat</keyword>
<keyword evidence="9" id="KW-0812">Transmembrane</keyword>
<feature type="disulfide bond" evidence="7">
    <location>
        <begin position="520"/>
        <end position="533"/>
    </location>
</feature>
<dbReference type="Gene3D" id="2.10.50.10">
    <property type="entry name" value="Tumor Necrosis Factor Receptor, subunit A, domain 2"/>
    <property type="match status" value="4"/>
</dbReference>
<evidence type="ECO:0000256" key="9">
    <source>
        <dbReference type="SAM" id="Phobius"/>
    </source>
</evidence>
<evidence type="ECO:0000313" key="12">
    <source>
        <dbReference type="Proteomes" id="UP000007799"/>
    </source>
</evidence>
<dbReference type="SMART" id="SM01411">
    <property type="entry name" value="Ephrin_rec_like"/>
    <property type="match status" value="2"/>
</dbReference>
<keyword evidence="12" id="KW-1185">Reference proteome</keyword>
<dbReference type="PROSITE" id="PS50050">
    <property type="entry name" value="TNFR_NGFR_2"/>
    <property type="match status" value="3"/>
</dbReference>
<comment type="caution">
    <text evidence="7">Lacks conserved residue(s) required for the propagation of feature annotation.</text>
</comment>
<dbReference type="InParanoid" id="F2URY6"/>
<sequence length="1259" mass="131989">MAGECRATPAAPAAAAAPAAPTAEMHPHPRLHPRAHLRLPSRCAGAIVAMTVVLMVAVMAGSRHQCAAQDFKPNFYCTDNPCNDVSYEVSGETGCPHTDHACLCVDEAFVEGFPAGCECRDGLTRTVDTSGTSPSGFVCGPCTVCDHFHFKASPCMPEQDTVCVNCATACEPGAYVDACGSSSVACEPCTSCEAQSQFEATPCTSTSDTLCCDACADAEQFVAEPCTRTTAATCTACTRCVDGLEFELCACGLTTDRVCQACTTTCAGPHEHVVTPCITTSDAQCGCLPGYFESVPETPTSPRECIPCPQGTTDHDRDGTTACMACPFAITNTTANTGSCEELQCAPGTSGSQSCQPCAPPSHYQPLGGQTMCLNTTLCRPGFVEEQPPTPTIDRVCVACGHGTFSNVTADGAGSCVNWRTCAVLTEQYILGDGTSSTDRVCAALTPCTPSQFEQQPPTLFHDRVCANISVPCDVGSTEYEAAQSTATSDRVCRQIRHCNVTQFELASPTSTSNRQCQACRACAGDEVEVRPCTLTQDRACEELRIVLLRPDNGSTIPSNRFVVEANANGQFVPPVGQLQPSLPPNTSIVFVQPATSTTNSISIAFPSADQTIAYAVMRDGVTVVQRTVIIVVVDTTPPFFVFTPPALMLEAATLPRPATLVSNIAVHDAVDGDITPLPTAIHVDTSGVVLDEPGQYSALYWSDVTDAAGNALPPTPRTVIVADTTPPVLAAVFADAPFAWNTTVMHEGATPFPYPTVTAADALDGAIPPASISRTDTPVAVAAAGPAGASVRVSYSVRDAAGNTAIEGFTVVIVDTTPPVIETPRTGQRVHVLFGSDAVRRVRVDIRVVDAVDGDVSSLAVVVLPTSPPIDTHVPGAHPVRIRARDNSGNTQAVGITLVIDPLVPPARKRRVLAVAVETRPRAPLQMLERELEQTLELNANTAVILSATDPATTTTTTSSDISDASSSSGGKTAFPAGSVLFEVGVRMNAMSAAWRDLQFLRDCLRNLHTLNGTCVLFSRVGNMTTYPYQPPSSSSSSSSSQSAAVIAGAAGAVAFVCIVTAVVIVLRRRMAGAKSTVHTLPPSPTAAATTTTPTAAEGVVGSSVCRLQRNPAYEESPITMNFNPLHMPTHVMGQEAMIDESSSDAESHYNTLRLRTRTHTAKTNSVHYDTLGASHTIAGNCADDDEDGNYIEVSQGVEGDDKAEEVVGFAIPGTADVNQEQPVYTDMTPASLSGLDAAGEYVVPGMHRTKTLVVVVE</sequence>
<feature type="disulfide bond" evidence="7">
    <location>
        <begin position="145"/>
        <end position="163"/>
    </location>
</feature>
<dbReference type="SMART" id="SM00208">
    <property type="entry name" value="TNFR"/>
    <property type="match status" value="6"/>
</dbReference>
<keyword evidence="5" id="KW-0675">Receptor</keyword>
<name>F2URY6_SALR5</name>
<dbReference type="GeneID" id="16068707"/>
<feature type="region of interest" description="Disordered" evidence="8">
    <location>
        <begin position="1"/>
        <end position="30"/>
    </location>
</feature>
<keyword evidence="4 7" id="KW-1015">Disulfide bond</keyword>
<dbReference type="AlphaFoldDB" id="F2URY6"/>
<feature type="repeat" description="TNFR-Cys" evidence="7">
    <location>
        <begin position="498"/>
        <end position="541"/>
    </location>
</feature>
<feature type="disulfide bond" evidence="7">
    <location>
        <begin position="523"/>
        <end position="541"/>
    </location>
</feature>
<dbReference type="InterPro" id="IPR052491">
    <property type="entry name" value="TNFRSF10"/>
</dbReference>
<feature type="disulfide bond" evidence="7">
    <location>
        <begin position="142"/>
        <end position="155"/>
    </location>
</feature>
<evidence type="ECO:0000256" key="6">
    <source>
        <dbReference type="ARBA" id="ARBA00023180"/>
    </source>
</evidence>
<feature type="transmembrane region" description="Helical" evidence="9">
    <location>
        <begin position="43"/>
        <end position="62"/>
    </location>
</feature>
<dbReference type="RefSeq" id="XP_004988181.1">
    <property type="nucleotide sequence ID" value="XM_004988124.1"/>
</dbReference>
<organism evidence="12">
    <name type="scientific">Salpingoeca rosetta (strain ATCC 50818 / BSB-021)</name>
    <dbReference type="NCBI Taxonomy" id="946362"/>
    <lineage>
        <taxon>Eukaryota</taxon>
        <taxon>Choanoflagellata</taxon>
        <taxon>Craspedida</taxon>
        <taxon>Salpingoecidae</taxon>
        <taxon>Salpingoeca</taxon>
    </lineage>
</organism>
<evidence type="ECO:0000256" key="5">
    <source>
        <dbReference type="ARBA" id="ARBA00023170"/>
    </source>
</evidence>
<accession>F2URY6</accession>
<gene>
    <name evidence="11" type="ORF">PTSG_10646</name>
</gene>
<feature type="domain" description="TNFR-Cys" evidence="10">
    <location>
        <begin position="169"/>
        <end position="211"/>
    </location>
</feature>
<reference evidence="11" key="1">
    <citation type="submission" date="2009-08" db="EMBL/GenBank/DDBJ databases">
        <title>Annotation of Salpingoeca rosetta.</title>
        <authorList>
            <consortium name="The Broad Institute Genome Sequencing Platform"/>
            <person name="Russ C."/>
            <person name="Cuomo C."/>
            <person name="Burger G."/>
            <person name="Gray M.W."/>
            <person name="Holland P.W.H."/>
            <person name="King N."/>
            <person name="Lang F.B.F."/>
            <person name="Roger A.J."/>
            <person name="Ruiz-Trillo I."/>
            <person name="Young S.K."/>
            <person name="Zeng Q."/>
            <person name="Gargeya S."/>
            <person name="Alvarado L."/>
            <person name="Berlin A."/>
            <person name="Chapman S.B."/>
            <person name="Chen Z."/>
            <person name="Freedman E."/>
            <person name="Gellesch M."/>
            <person name="Goldberg J."/>
            <person name="Griggs A."/>
            <person name="Gujja S."/>
            <person name="Heilman E."/>
            <person name="Heiman D."/>
            <person name="Howarth C."/>
            <person name="Mehta T."/>
            <person name="Neiman D."/>
            <person name="Pearson M."/>
            <person name="Roberts A."/>
            <person name="Saif S."/>
            <person name="Shea T."/>
            <person name="Shenoy N."/>
            <person name="Sisk P."/>
            <person name="Stolte C."/>
            <person name="Sykes S."/>
            <person name="White J."/>
            <person name="Yandava C."/>
            <person name="Haas B."/>
            <person name="Nusbaum C."/>
            <person name="Birren B."/>
        </authorList>
    </citation>
    <scope>NUCLEOTIDE SEQUENCE [LARGE SCALE GENOMIC DNA]</scope>
    <source>
        <strain evidence="11">ATCC 50818</strain>
    </source>
</reference>
<keyword evidence="9" id="KW-1133">Transmembrane helix</keyword>
<dbReference type="InterPro" id="IPR001368">
    <property type="entry name" value="TNFR/NGFR_Cys_rich_reg"/>
</dbReference>
<dbReference type="PROSITE" id="PS00652">
    <property type="entry name" value="TNFR_NGFR_1"/>
    <property type="match status" value="1"/>
</dbReference>
<dbReference type="PANTHER" id="PTHR46330">
    <property type="entry name" value="TUMOR NECROSIS FACTOR RECEPTOR SUPERFAMILY MEMBER 10B"/>
    <property type="match status" value="1"/>
</dbReference>
<protein>
    <recommendedName>
        <fullName evidence="10">TNFR-Cys domain-containing protein</fullName>
    </recommendedName>
</protein>
<dbReference type="CDD" id="cd00185">
    <property type="entry name" value="TNFRSF"/>
    <property type="match status" value="1"/>
</dbReference>
<evidence type="ECO:0000259" key="10">
    <source>
        <dbReference type="PROSITE" id="PS50050"/>
    </source>
</evidence>
<feature type="domain" description="TNFR-Cys" evidence="10">
    <location>
        <begin position="118"/>
        <end position="163"/>
    </location>
</feature>
<proteinExistence type="predicted"/>
<evidence type="ECO:0000256" key="3">
    <source>
        <dbReference type="ARBA" id="ARBA00023136"/>
    </source>
</evidence>
<dbReference type="OMA" id="CDSPNQC"/>
<evidence type="ECO:0000256" key="7">
    <source>
        <dbReference type="PROSITE-ProRule" id="PRU00206"/>
    </source>
</evidence>
<keyword evidence="3 9" id="KW-0472">Membrane</keyword>
<dbReference type="Pfam" id="PF00020">
    <property type="entry name" value="TNFR_c6"/>
    <property type="match status" value="3"/>
</dbReference>
<evidence type="ECO:0000256" key="2">
    <source>
        <dbReference type="ARBA" id="ARBA00022737"/>
    </source>
</evidence>
<dbReference type="eggNOG" id="ENOG502RVI5">
    <property type="taxonomic scope" value="Eukaryota"/>
</dbReference>
<feature type="repeat" description="TNFR-Cys" evidence="7">
    <location>
        <begin position="169"/>
        <end position="211"/>
    </location>
</feature>
<evidence type="ECO:0000256" key="4">
    <source>
        <dbReference type="ARBA" id="ARBA00023157"/>
    </source>
</evidence>
<keyword evidence="6" id="KW-0325">Glycoprotein</keyword>